<sequence>MGPRENSYRKCNFVDVIDEIPYEDLLDLYSSISLEEASIFNMTKDEDKSAYEVSYMRHMPKIEYLERPISSAKSSIEEPPKLDLKLLPEHLKYSFLEENHKASIEQQRRLNSNMKEVVRKEIIKLLDAGIIFPTSDTHG</sequence>
<dbReference type="Proteomes" id="UP001057402">
    <property type="component" value="Chromosome 1"/>
</dbReference>
<accession>A0ACB9SGG7</accession>
<proteinExistence type="predicted"/>
<evidence type="ECO:0000313" key="2">
    <source>
        <dbReference type="Proteomes" id="UP001057402"/>
    </source>
</evidence>
<protein>
    <submittedName>
        <fullName evidence="1">Uncharacterized protein</fullName>
    </submittedName>
</protein>
<comment type="caution">
    <text evidence="1">The sequence shown here is derived from an EMBL/GenBank/DDBJ whole genome shotgun (WGS) entry which is preliminary data.</text>
</comment>
<dbReference type="EMBL" id="CM042880">
    <property type="protein sequence ID" value="KAI4389151.1"/>
    <property type="molecule type" value="Genomic_DNA"/>
</dbReference>
<name>A0ACB9SGG7_9MYRT</name>
<keyword evidence="2" id="KW-1185">Reference proteome</keyword>
<organism evidence="1 2">
    <name type="scientific">Melastoma candidum</name>
    <dbReference type="NCBI Taxonomy" id="119954"/>
    <lineage>
        <taxon>Eukaryota</taxon>
        <taxon>Viridiplantae</taxon>
        <taxon>Streptophyta</taxon>
        <taxon>Embryophyta</taxon>
        <taxon>Tracheophyta</taxon>
        <taxon>Spermatophyta</taxon>
        <taxon>Magnoliopsida</taxon>
        <taxon>eudicotyledons</taxon>
        <taxon>Gunneridae</taxon>
        <taxon>Pentapetalae</taxon>
        <taxon>rosids</taxon>
        <taxon>malvids</taxon>
        <taxon>Myrtales</taxon>
        <taxon>Melastomataceae</taxon>
        <taxon>Melastomatoideae</taxon>
        <taxon>Melastomateae</taxon>
        <taxon>Melastoma</taxon>
    </lineage>
</organism>
<gene>
    <name evidence="1" type="ORF">MLD38_001407</name>
</gene>
<evidence type="ECO:0000313" key="1">
    <source>
        <dbReference type="EMBL" id="KAI4389151.1"/>
    </source>
</evidence>
<reference evidence="2" key="1">
    <citation type="journal article" date="2023" name="Front. Plant Sci.">
        <title>Chromosomal-level genome assembly of Melastoma candidum provides insights into trichome evolution.</title>
        <authorList>
            <person name="Zhong Y."/>
            <person name="Wu W."/>
            <person name="Sun C."/>
            <person name="Zou P."/>
            <person name="Liu Y."/>
            <person name="Dai S."/>
            <person name="Zhou R."/>
        </authorList>
    </citation>
    <scope>NUCLEOTIDE SEQUENCE [LARGE SCALE GENOMIC DNA]</scope>
</reference>